<sequence>MRIYRIFAPYSLPAKLARVIKSLTLFDQRPNFAMSAKFYFYFFWHLRPLADREGC</sequence>
<dbReference type="AlphaFoldDB" id="A0A6N6W4J1"/>
<protein>
    <submittedName>
        <fullName evidence="1">Uncharacterized protein</fullName>
    </submittedName>
</protein>
<evidence type="ECO:0000313" key="1">
    <source>
        <dbReference type="EMBL" id="KAE8755587.1"/>
    </source>
</evidence>
<organism evidence="1 2">
    <name type="scientific">Paraburkholderia madseniana</name>
    <dbReference type="NCBI Taxonomy" id="2599607"/>
    <lineage>
        <taxon>Bacteria</taxon>
        <taxon>Pseudomonadati</taxon>
        <taxon>Pseudomonadota</taxon>
        <taxon>Betaproteobacteria</taxon>
        <taxon>Burkholderiales</taxon>
        <taxon>Burkholderiaceae</taxon>
        <taxon>Paraburkholderia</taxon>
    </lineage>
</organism>
<comment type="caution">
    <text evidence="1">The sequence shown here is derived from an EMBL/GenBank/DDBJ whole genome shotgun (WGS) entry which is preliminary data.</text>
</comment>
<name>A0A6N6W4J1_9BURK</name>
<dbReference type="EMBL" id="VOSW01000084">
    <property type="protein sequence ID" value="KAE8755587.1"/>
    <property type="molecule type" value="Genomic_DNA"/>
</dbReference>
<gene>
    <name evidence="1" type="ORF">FSO04_33350</name>
</gene>
<accession>A0A6N6W4J1</accession>
<dbReference type="Proteomes" id="UP000463700">
    <property type="component" value="Unassembled WGS sequence"/>
</dbReference>
<dbReference type="OrthoDB" id="9107352at2"/>
<evidence type="ECO:0000313" key="2">
    <source>
        <dbReference type="Proteomes" id="UP000463700"/>
    </source>
</evidence>
<proteinExistence type="predicted"/>
<reference evidence="1 2" key="1">
    <citation type="journal article" date="2020" name="Int. J. Syst. Evol. Microbiol.">
        <title>Paraburkholderia madseniana sp. nov., a phenolic acid-degrading bacterium isolated from acidic forest soil.</title>
        <authorList>
            <person name="Wilhelm R.C."/>
            <person name="Murphy S.J.L."/>
            <person name="Feriancek N.M."/>
            <person name="Karasz D.C."/>
            <person name="DeRito C.M."/>
            <person name="Newman J.D."/>
            <person name="Buckley D.H."/>
        </authorList>
    </citation>
    <scope>NUCLEOTIDE SEQUENCE [LARGE SCALE GENOMIC DNA]</scope>
    <source>
        <strain evidence="1 2">RP11</strain>
    </source>
</reference>